<evidence type="ECO:0000259" key="8">
    <source>
        <dbReference type="PROSITE" id="PS50053"/>
    </source>
</evidence>
<dbReference type="EMBL" id="CAJHNH020003028">
    <property type="protein sequence ID" value="CAG5128368.1"/>
    <property type="molecule type" value="Genomic_DNA"/>
</dbReference>
<keyword evidence="2 7" id="KW-0812">Transmembrane</keyword>
<evidence type="ECO:0000313" key="9">
    <source>
        <dbReference type="EMBL" id="CAG5128368.1"/>
    </source>
</evidence>
<evidence type="ECO:0000256" key="4">
    <source>
        <dbReference type="ARBA" id="ARBA00023136"/>
    </source>
</evidence>
<dbReference type="InterPro" id="IPR039751">
    <property type="entry name" value="HERPUD1/2"/>
</dbReference>
<dbReference type="SMART" id="SM00213">
    <property type="entry name" value="UBQ"/>
    <property type="match status" value="1"/>
</dbReference>
<feature type="compositionally biased region" description="Low complexity" evidence="6">
    <location>
        <begin position="338"/>
        <end position="361"/>
    </location>
</feature>
<sequence length="425" mass="47873">MELSGDTPVTLVIKAPNQRMADQTVECMTGWTIQKLKQHLEMVYPTKPKHNEQRLIYSGRLLQDKQTLKEILRQYDDSLSSRHTIHLVCSSLMDSSPASSASSSVNANSAQSPVAKPVASVSSGTCSSETASTSQSDGVRFRGHHQLPQPSSSHDPANAHLAYTAYQPGVVQGDAASYTPEQYHWMMQQQQQMYSQYMMQYMMYYQCMYNPGLSVAPMMPPSFSQHIVANTHPQQQVPHAPDAAAAAVNNGAQEAARPNVRMNAQGGVEEEEDDEGEPRDWLHHMYFFMRVLTFLGILFFYSNLSRFLIVFTGSFCIYALQKLRKYWQQLQQQERQERQQQQQAPQQEQQQQEQNEQPQQQPDTPADVRNEEVPENVPPPGPQAATDQQPAVEEDGSRLARIMTFVGNTVQAFFTSLLPTATRIA</sequence>
<dbReference type="AlphaFoldDB" id="A0A8S3ZJX3"/>
<keyword evidence="10" id="KW-1185">Reference proteome</keyword>
<dbReference type="Gene3D" id="3.10.20.90">
    <property type="entry name" value="Phosphatidylinositol 3-kinase Catalytic Subunit, Chain A, domain 1"/>
    <property type="match status" value="1"/>
</dbReference>
<comment type="subcellular location">
    <subcellularLocation>
        <location evidence="1">Membrane</location>
    </subcellularLocation>
</comment>
<dbReference type="SUPFAM" id="SSF54236">
    <property type="entry name" value="Ubiquitin-like"/>
    <property type="match status" value="1"/>
</dbReference>
<evidence type="ECO:0000256" key="1">
    <source>
        <dbReference type="ARBA" id="ARBA00004370"/>
    </source>
</evidence>
<gene>
    <name evidence="9" type="ORF">CUNI_LOCUS13926</name>
</gene>
<dbReference type="OrthoDB" id="21589at2759"/>
<feature type="transmembrane region" description="Helical" evidence="7">
    <location>
        <begin position="287"/>
        <end position="320"/>
    </location>
</feature>
<evidence type="ECO:0000313" key="10">
    <source>
        <dbReference type="Proteomes" id="UP000678393"/>
    </source>
</evidence>
<dbReference type="CDD" id="cd01790">
    <property type="entry name" value="Ubl_HERP"/>
    <property type="match status" value="1"/>
</dbReference>
<dbReference type="Pfam" id="PF00240">
    <property type="entry name" value="ubiquitin"/>
    <property type="match status" value="1"/>
</dbReference>
<keyword evidence="4 7" id="KW-0472">Membrane</keyword>
<dbReference type="PANTHER" id="PTHR12943:SF27">
    <property type="entry name" value="HOMOCYSTEINE-INDUCED ENDOPLASMIC RETICULUM PROTEIN, ISOFORM A"/>
    <property type="match status" value="1"/>
</dbReference>
<dbReference type="PROSITE" id="PS50053">
    <property type="entry name" value="UBIQUITIN_2"/>
    <property type="match status" value="1"/>
</dbReference>
<dbReference type="InterPro" id="IPR029071">
    <property type="entry name" value="Ubiquitin-like_domsf"/>
</dbReference>
<comment type="caution">
    <text evidence="9">The sequence shown here is derived from an EMBL/GenBank/DDBJ whole genome shotgun (WGS) entry which is preliminary data.</text>
</comment>
<keyword evidence="3 7" id="KW-1133">Transmembrane helix</keyword>
<feature type="domain" description="Ubiquitin-like" evidence="8">
    <location>
        <begin position="9"/>
        <end position="70"/>
    </location>
</feature>
<protein>
    <recommendedName>
        <fullName evidence="8">Ubiquitin-like domain-containing protein</fullName>
    </recommendedName>
</protein>
<evidence type="ECO:0000256" key="7">
    <source>
        <dbReference type="SAM" id="Phobius"/>
    </source>
</evidence>
<dbReference type="FunFam" id="3.10.20.90:FF:000046">
    <property type="entry name" value="Homocysteine-responsive endoplasmic reticulum-resident ubiquitin-like domain member 2 protein"/>
    <property type="match status" value="1"/>
</dbReference>
<feature type="region of interest" description="Disordered" evidence="6">
    <location>
        <begin position="98"/>
        <end position="157"/>
    </location>
</feature>
<evidence type="ECO:0000256" key="3">
    <source>
        <dbReference type="ARBA" id="ARBA00022989"/>
    </source>
</evidence>
<reference evidence="9" key="1">
    <citation type="submission" date="2021-04" db="EMBL/GenBank/DDBJ databases">
        <authorList>
            <consortium name="Molecular Ecology Group"/>
        </authorList>
    </citation>
    <scope>NUCLEOTIDE SEQUENCE</scope>
</reference>
<accession>A0A8S3ZJX3</accession>
<dbReference type="InterPro" id="IPR000626">
    <property type="entry name" value="Ubiquitin-like_dom"/>
</dbReference>
<proteinExistence type="predicted"/>
<organism evidence="9 10">
    <name type="scientific">Candidula unifasciata</name>
    <dbReference type="NCBI Taxonomy" id="100452"/>
    <lineage>
        <taxon>Eukaryota</taxon>
        <taxon>Metazoa</taxon>
        <taxon>Spiralia</taxon>
        <taxon>Lophotrochozoa</taxon>
        <taxon>Mollusca</taxon>
        <taxon>Gastropoda</taxon>
        <taxon>Heterobranchia</taxon>
        <taxon>Euthyneura</taxon>
        <taxon>Panpulmonata</taxon>
        <taxon>Eupulmonata</taxon>
        <taxon>Stylommatophora</taxon>
        <taxon>Helicina</taxon>
        <taxon>Helicoidea</taxon>
        <taxon>Geomitridae</taxon>
        <taxon>Candidula</taxon>
    </lineage>
</organism>
<dbReference type="GO" id="GO:0030968">
    <property type="term" value="P:endoplasmic reticulum unfolded protein response"/>
    <property type="evidence" value="ECO:0007669"/>
    <property type="project" value="TreeGrafter"/>
</dbReference>
<evidence type="ECO:0000256" key="6">
    <source>
        <dbReference type="SAM" id="MobiDB-lite"/>
    </source>
</evidence>
<feature type="region of interest" description="Disordered" evidence="6">
    <location>
        <begin position="338"/>
        <end position="394"/>
    </location>
</feature>
<dbReference type="Proteomes" id="UP000678393">
    <property type="component" value="Unassembled WGS sequence"/>
</dbReference>
<feature type="compositionally biased region" description="Polar residues" evidence="6">
    <location>
        <begin position="124"/>
        <end position="137"/>
    </location>
</feature>
<keyword evidence="5" id="KW-0834">Unfolded protein response</keyword>
<feature type="compositionally biased region" description="Low complexity" evidence="6">
    <location>
        <begin position="98"/>
        <end position="123"/>
    </location>
</feature>
<evidence type="ECO:0000256" key="5">
    <source>
        <dbReference type="ARBA" id="ARBA00023230"/>
    </source>
</evidence>
<dbReference type="PANTHER" id="PTHR12943">
    <property type="entry name" value="HOMOCYSTEINE-RESPONSIVE ENDOPLASMIC RETICULUM-RESIDENT UNIQUITIN-LIKE DOMAIN HERPUD PROTEIN FAMILY MEMBER"/>
    <property type="match status" value="1"/>
</dbReference>
<name>A0A8S3ZJX3_9EUPU</name>
<dbReference type="GO" id="GO:0016020">
    <property type="term" value="C:membrane"/>
    <property type="evidence" value="ECO:0007669"/>
    <property type="project" value="UniProtKB-SubCell"/>
</dbReference>
<evidence type="ECO:0000256" key="2">
    <source>
        <dbReference type="ARBA" id="ARBA00022692"/>
    </source>
</evidence>